<dbReference type="SUPFAM" id="SSF89095">
    <property type="entry name" value="GatB/YqeY motif"/>
    <property type="match status" value="1"/>
</dbReference>
<protein>
    <recommendedName>
        <fullName evidence="3">Glutamyl-tRNA amidotransferase</fullName>
    </recommendedName>
</protein>
<evidence type="ECO:0000313" key="1">
    <source>
        <dbReference type="EMBL" id="OGM98015.1"/>
    </source>
</evidence>
<dbReference type="AlphaFoldDB" id="A0A1F8EDI9"/>
<dbReference type="Proteomes" id="UP000178520">
    <property type="component" value="Unassembled WGS sequence"/>
</dbReference>
<dbReference type="InterPro" id="IPR023168">
    <property type="entry name" value="GatB_Yqey_C_2"/>
</dbReference>
<gene>
    <name evidence="1" type="ORF">A2735_02510</name>
</gene>
<proteinExistence type="predicted"/>
<dbReference type="Gene3D" id="1.10.1510.10">
    <property type="entry name" value="Uncharacterised protein YqeY/AIM41 PF09424, N-terminal domain"/>
    <property type="match status" value="1"/>
</dbReference>
<evidence type="ECO:0008006" key="3">
    <source>
        <dbReference type="Google" id="ProtNLM"/>
    </source>
</evidence>
<dbReference type="PANTHER" id="PTHR28055:SF1">
    <property type="entry name" value="ALTERED INHERITANCE OF MITOCHONDRIA PROTEIN 41, MITOCHONDRIAL"/>
    <property type="match status" value="1"/>
</dbReference>
<dbReference type="STRING" id="1802660.A2735_02510"/>
<sequence>MVLKDKLKEDMKNALKSGDSAKRTLLGMVMASIKNKELEKRGKLIKTITDPVQLEAESQLDEQETMDVLASEVKRRRDSVSEFEKGGRPELAESERAEAEALMAYLPEQMSDDALRALVQKAISSSGATSVKDMGKVMSAVKEEIKGTADGQRVSAMVKELLK</sequence>
<dbReference type="InterPro" id="IPR019004">
    <property type="entry name" value="YqeY/Aim41"/>
</dbReference>
<accession>A0A1F8EDI9</accession>
<organism evidence="1 2">
    <name type="scientific">Candidatus Yanofskybacteria bacterium RIFCSPHIGHO2_01_FULL_41_21</name>
    <dbReference type="NCBI Taxonomy" id="1802660"/>
    <lineage>
        <taxon>Bacteria</taxon>
        <taxon>Candidatus Yanofskyibacteriota</taxon>
    </lineage>
</organism>
<name>A0A1F8EDI9_9BACT</name>
<reference evidence="1 2" key="1">
    <citation type="journal article" date="2016" name="Nat. Commun.">
        <title>Thousands of microbial genomes shed light on interconnected biogeochemical processes in an aquifer system.</title>
        <authorList>
            <person name="Anantharaman K."/>
            <person name="Brown C.T."/>
            <person name="Hug L.A."/>
            <person name="Sharon I."/>
            <person name="Castelle C.J."/>
            <person name="Probst A.J."/>
            <person name="Thomas B.C."/>
            <person name="Singh A."/>
            <person name="Wilkins M.J."/>
            <person name="Karaoz U."/>
            <person name="Brodie E.L."/>
            <person name="Williams K.H."/>
            <person name="Hubbard S.S."/>
            <person name="Banfield J.F."/>
        </authorList>
    </citation>
    <scope>NUCLEOTIDE SEQUENCE [LARGE SCALE GENOMIC DNA]</scope>
</reference>
<dbReference type="Pfam" id="PF09424">
    <property type="entry name" value="YqeY"/>
    <property type="match status" value="1"/>
</dbReference>
<dbReference type="Gene3D" id="1.10.10.410">
    <property type="match status" value="1"/>
</dbReference>
<dbReference type="InterPro" id="IPR003789">
    <property type="entry name" value="Asn/Gln_tRNA_amidoTrase-B-like"/>
</dbReference>
<dbReference type="InterPro" id="IPR042184">
    <property type="entry name" value="YqeY/Aim41_N"/>
</dbReference>
<dbReference type="EMBL" id="MGJA01000004">
    <property type="protein sequence ID" value="OGM98015.1"/>
    <property type="molecule type" value="Genomic_DNA"/>
</dbReference>
<evidence type="ECO:0000313" key="2">
    <source>
        <dbReference type="Proteomes" id="UP000178520"/>
    </source>
</evidence>
<dbReference type="GO" id="GO:0016884">
    <property type="term" value="F:carbon-nitrogen ligase activity, with glutamine as amido-N-donor"/>
    <property type="evidence" value="ECO:0007669"/>
    <property type="project" value="InterPro"/>
</dbReference>
<dbReference type="PANTHER" id="PTHR28055">
    <property type="entry name" value="ALTERED INHERITANCE OF MITOCHONDRIA PROTEIN 41, MITOCHONDRIAL"/>
    <property type="match status" value="1"/>
</dbReference>
<comment type="caution">
    <text evidence="1">The sequence shown here is derived from an EMBL/GenBank/DDBJ whole genome shotgun (WGS) entry which is preliminary data.</text>
</comment>